<dbReference type="EMBL" id="CAJVCH010530908">
    <property type="protein sequence ID" value="CAG7823882.1"/>
    <property type="molecule type" value="Genomic_DNA"/>
</dbReference>
<evidence type="ECO:0000256" key="1">
    <source>
        <dbReference type="SAM" id="MobiDB-lite"/>
    </source>
</evidence>
<protein>
    <submittedName>
        <fullName evidence="2">Uncharacterized protein</fullName>
    </submittedName>
</protein>
<feature type="region of interest" description="Disordered" evidence="1">
    <location>
        <begin position="48"/>
        <end position="80"/>
    </location>
</feature>
<reference evidence="2" key="1">
    <citation type="submission" date="2021-06" db="EMBL/GenBank/DDBJ databases">
        <authorList>
            <person name="Hodson N. C."/>
            <person name="Mongue J. A."/>
            <person name="Jaron S. K."/>
        </authorList>
    </citation>
    <scope>NUCLEOTIDE SEQUENCE</scope>
</reference>
<feature type="compositionally biased region" description="Low complexity" evidence="1">
    <location>
        <begin position="55"/>
        <end position="66"/>
    </location>
</feature>
<keyword evidence="3" id="KW-1185">Reference proteome</keyword>
<feature type="non-terminal residue" evidence="2">
    <location>
        <position position="80"/>
    </location>
</feature>
<dbReference type="Proteomes" id="UP000708208">
    <property type="component" value="Unassembled WGS sequence"/>
</dbReference>
<evidence type="ECO:0000313" key="2">
    <source>
        <dbReference type="EMBL" id="CAG7823882.1"/>
    </source>
</evidence>
<proteinExistence type="predicted"/>
<feature type="compositionally biased region" description="Polar residues" evidence="1">
    <location>
        <begin position="71"/>
        <end position="80"/>
    </location>
</feature>
<name>A0A8J2L1A1_9HEXA</name>
<gene>
    <name evidence="2" type="ORF">AFUS01_LOCUS34072</name>
</gene>
<sequence length="80" mass="9173">MAKVLEERENERKENQKNRCHCASRIVLPTLQKETQTLPTCTISYSDFPYSDESTTTMTPTTNNNNEESPDMTTMLKQNG</sequence>
<evidence type="ECO:0000313" key="3">
    <source>
        <dbReference type="Proteomes" id="UP000708208"/>
    </source>
</evidence>
<accession>A0A8J2L1A1</accession>
<dbReference type="AlphaFoldDB" id="A0A8J2L1A1"/>
<comment type="caution">
    <text evidence="2">The sequence shown here is derived from an EMBL/GenBank/DDBJ whole genome shotgun (WGS) entry which is preliminary data.</text>
</comment>
<organism evidence="2 3">
    <name type="scientific">Allacma fusca</name>
    <dbReference type="NCBI Taxonomy" id="39272"/>
    <lineage>
        <taxon>Eukaryota</taxon>
        <taxon>Metazoa</taxon>
        <taxon>Ecdysozoa</taxon>
        <taxon>Arthropoda</taxon>
        <taxon>Hexapoda</taxon>
        <taxon>Collembola</taxon>
        <taxon>Symphypleona</taxon>
        <taxon>Sminthuridae</taxon>
        <taxon>Allacma</taxon>
    </lineage>
</organism>